<organism evidence="2 3">
    <name type="scientific">Sphingomonas rhizophila</name>
    <dbReference type="NCBI Taxonomy" id="2071607"/>
    <lineage>
        <taxon>Bacteria</taxon>
        <taxon>Pseudomonadati</taxon>
        <taxon>Pseudomonadota</taxon>
        <taxon>Alphaproteobacteria</taxon>
        <taxon>Sphingomonadales</taxon>
        <taxon>Sphingomonadaceae</taxon>
        <taxon>Sphingomonas</taxon>
    </lineage>
</organism>
<protein>
    <recommendedName>
        <fullName evidence="4">Rap1a immunity protein domain-containing protein</fullName>
    </recommendedName>
</protein>
<dbReference type="RefSeq" id="WP_187541545.1">
    <property type="nucleotide sequence ID" value="NZ_CP060717.1"/>
</dbReference>
<dbReference type="EMBL" id="CP060717">
    <property type="protein sequence ID" value="QNN64546.1"/>
    <property type="molecule type" value="Genomic_DNA"/>
</dbReference>
<gene>
    <name evidence="2" type="ORF">H9L12_09565</name>
</gene>
<keyword evidence="1" id="KW-0732">Signal</keyword>
<reference evidence="2 3" key="1">
    <citation type="submission" date="2020-08" db="EMBL/GenBank/DDBJ databases">
        <title>Genome sequence of Sphingomonas rhizophila KACC 19189T.</title>
        <authorList>
            <person name="Hyun D.-W."/>
            <person name="Bae J.-W."/>
        </authorList>
    </citation>
    <scope>NUCLEOTIDE SEQUENCE [LARGE SCALE GENOMIC DNA]</scope>
    <source>
        <strain evidence="2 3">KACC 19189</strain>
    </source>
</reference>
<evidence type="ECO:0008006" key="4">
    <source>
        <dbReference type="Google" id="ProtNLM"/>
    </source>
</evidence>
<dbReference type="KEGG" id="srhi:H9L12_09565"/>
<keyword evidence="3" id="KW-1185">Reference proteome</keyword>
<name>A0A7G9S9M1_9SPHN</name>
<evidence type="ECO:0000313" key="2">
    <source>
        <dbReference type="EMBL" id="QNN64546.1"/>
    </source>
</evidence>
<accession>A0A7G9S9M1</accession>
<feature type="signal peptide" evidence="1">
    <location>
        <begin position="1"/>
        <end position="21"/>
    </location>
</feature>
<proteinExistence type="predicted"/>
<evidence type="ECO:0000313" key="3">
    <source>
        <dbReference type="Proteomes" id="UP000515955"/>
    </source>
</evidence>
<evidence type="ECO:0000256" key="1">
    <source>
        <dbReference type="SAM" id="SignalP"/>
    </source>
</evidence>
<dbReference type="AlphaFoldDB" id="A0A7G9S9M1"/>
<feature type="chain" id="PRO_5028920853" description="Rap1a immunity protein domain-containing protein" evidence="1">
    <location>
        <begin position="22"/>
        <end position="125"/>
    </location>
</feature>
<dbReference type="Proteomes" id="UP000515955">
    <property type="component" value="Chromosome"/>
</dbReference>
<sequence length="125" mass="13243">MRSTPILAGLAALSLAAPASAAMNADVFYRRALALKAKGPMALFSGDLKKLKAEGAAAGESARAERLAAARTGRKPRYCPPADVRGMPATEFLERLGEIPAADRRRIDMKEATARILAGKYPCKS</sequence>